<feature type="signal peptide" evidence="10">
    <location>
        <begin position="1"/>
        <end position="30"/>
    </location>
</feature>
<evidence type="ECO:0000256" key="8">
    <source>
        <dbReference type="ARBA" id="ARBA00023316"/>
    </source>
</evidence>
<dbReference type="Pfam" id="PF03734">
    <property type="entry name" value="YkuD"/>
    <property type="match status" value="1"/>
</dbReference>
<dbReference type="InterPro" id="IPR050979">
    <property type="entry name" value="LD-transpeptidase"/>
</dbReference>
<dbReference type="SUPFAM" id="SSF141523">
    <property type="entry name" value="L,D-transpeptidase catalytic domain-like"/>
    <property type="match status" value="1"/>
</dbReference>
<keyword evidence="13" id="KW-1185">Reference proteome</keyword>
<keyword evidence="8 9" id="KW-0961">Cell wall biogenesis/degradation</keyword>
<feature type="domain" description="L,D-TPase catalytic" evidence="11">
    <location>
        <begin position="88"/>
        <end position="225"/>
    </location>
</feature>
<evidence type="ECO:0000256" key="1">
    <source>
        <dbReference type="ARBA" id="ARBA00004752"/>
    </source>
</evidence>
<dbReference type="GO" id="GO:0005576">
    <property type="term" value="C:extracellular region"/>
    <property type="evidence" value="ECO:0007669"/>
    <property type="project" value="TreeGrafter"/>
</dbReference>
<dbReference type="CDD" id="cd16913">
    <property type="entry name" value="YkuD_like"/>
    <property type="match status" value="1"/>
</dbReference>
<gene>
    <name evidence="12" type="ORF">RHIZ70_826</name>
</gene>
<keyword evidence="5" id="KW-0378">Hydrolase</keyword>
<accession>A0A376ABJ9</accession>
<dbReference type="AlphaFoldDB" id="A0A376ABJ9"/>
<feature type="active site" description="Nucleophile" evidence="9">
    <location>
        <position position="201"/>
    </location>
</feature>
<dbReference type="PROSITE" id="PS52029">
    <property type="entry name" value="LD_TPASE"/>
    <property type="match status" value="1"/>
</dbReference>
<protein>
    <recommendedName>
        <fullName evidence="11">L,D-TPase catalytic domain-containing protein</fullName>
    </recommendedName>
</protein>
<dbReference type="GO" id="GO:0018104">
    <property type="term" value="P:peptidoglycan-protein cross-linking"/>
    <property type="evidence" value="ECO:0007669"/>
    <property type="project" value="TreeGrafter"/>
</dbReference>
<comment type="pathway">
    <text evidence="1 9">Cell wall biogenesis; peptidoglycan biosynthesis.</text>
</comment>
<evidence type="ECO:0000256" key="3">
    <source>
        <dbReference type="ARBA" id="ARBA00022676"/>
    </source>
</evidence>
<sequence length="235" mass="25726">MKYPTRNMEIGILRKICLVGGLTITLAACAQTTDVATRPSAPAVDPTLQAMYGTVQDGDETIPAVDVSKMDPRNVRQLVNYRTSYPPGTIVVDPYARFLYLVMEGDKAMRYGVGVAKAGLEFQGEGDIKRKARWPGWVPTPSMIEREPDRYGPLAQGMEGGIDNPLGARALYLYKDGKDTLYRVHGTNEAWSIGKSVSSGCIRLLNQDIIDLHSRVPEGSKMVVLTAEESGKGEF</sequence>
<evidence type="ECO:0000256" key="5">
    <source>
        <dbReference type="ARBA" id="ARBA00022801"/>
    </source>
</evidence>
<dbReference type="InterPro" id="IPR038063">
    <property type="entry name" value="Transpep_catalytic_dom"/>
</dbReference>
<evidence type="ECO:0000256" key="9">
    <source>
        <dbReference type="PROSITE-ProRule" id="PRU01373"/>
    </source>
</evidence>
<dbReference type="EMBL" id="UEYP01000018">
    <property type="protein sequence ID" value="SSC65118.1"/>
    <property type="molecule type" value="Genomic_DNA"/>
</dbReference>
<evidence type="ECO:0000256" key="6">
    <source>
        <dbReference type="ARBA" id="ARBA00022960"/>
    </source>
</evidence>
<dbReference type="GO" id="GO:0071555">
    <property type="term" value="P:cell wall organization"/>
    <property type="evidence" value="ECO:0007669"/>
    <property type="project" value="UniProtKB-UniRule"/>
</dbReference>
<reference evidence="13" key="1">
    <citation type="submission" date="2018-07" db="EMBL/GenBank/DDBJ databases">
        <authorList>
            <person name="Peiro R."/>
            <person name="Begona"/>
            <person name="Cbmso G."/>
            <person name="Lopez M."/>
            <person name="Gonzalez S."/>
        </authorList>
    </citation>
    <scope>NUCLEOTIDE SEQUENCE [LARGE SCALE GENOMIC DNA]</scope>
</reference>
<dbReference type="GO" id="GO:0008360">
    <property type="term" value="P:regulation of cell shape"/>
    <property type="evidence" value="ECO:0007669"/>
    <property type="project" value="UniProtKB-UniRule"/>
</dbReference>
<proteinExistence type="inferred from homology"/>
<name>A0A376ABJ9_9HYPH</name>
<dbReference type="RefSeq" id="WP_235842290.1">
    <property type="nucleotide sequence ID" value="NZ_UEYP01000018.1"/>
</dbReference>
<evidence type="ECO:0000256" key="7">
    <source>
        <dbReference type="ARBA" id="ARBA00022984"/>
    </source>
</evidence>
<keyword evidence="10" id="KW-0732">Signal</keyword>
<evidence type="ECO:0000256" key="10">
    <source>
        <dbReference type="SAM" id="SignalP"/>
    </source>
</evidence>
<evidence type="ECO:0000256" key="2">
    <source>
        <dbReference type="ARBA" id="ARBA00005992"/>
    </source>
</evidence>
<evidence type="ECO:0000313" key="13">
    <source>
        <dbReference type="Proteomes" id="UP000254764"/>
    </source>
</evidence>
<dbReference type="UniPathway" id="UPA00219"/>
<dbReference type="InterPro" id="IPR005490">
    <property type="entry name" value="LD_TPept_cat_dom"/>
</dbReference>
<dbReference type="Proteomes" id="UP000254764">
    <property type="component" value="Unassembled WGS sequence"/>
</dbReference>
<dbReference type="FunFam" id="2.40.440.10:FF:000002">
    <property type="entry name" value="L,D-transpeptidase ErfK/SrfK"/>
    <property type="match status" value="1"/>
</dbReference>
<evidence type="ECO:0000259" key="11">
    <source>
        <dbReference type="PROSITE" id="PS52029"/>
    </source>
</evidence>
<keyword evidence="6 9" id="KW-0133">Cell shape</keyword>
<keyword evidence="7 9" id="KW-0573">Peptidoglycan synthesis</keyword>
<keyword evidence="3" id="KW-0328">Glycosyltransferase</keyword>
<feature type="active site" description="Proton donor/acceptor" evidence="9">
    <location>
        <position position="185"/>
    </location>
</feature>
<evidence type="ECO:0000313" key="12">
    <source>
        <dbReference type="EMBL" id="SSC65118.1"/>
    </source>
</evidence>
<comment type="similarity">
    <text evidence="2">Belongs to the YkuD family.</text>
</comment>
<organism evidence="12 13">
    <name type="scientific">Ciceribacter selenitireducens ATCC BAA-1503</name>
    <dbReference type="NCBI Taxonomy" id="1336235"/>
    <lineage>
        <taxon>Bacteria</taxon>
        <taxon>Pseudomonadati</taxon>
        <taxon>Pseudomonadota</taxon>
        <taxon>Alphaproteobacteria</taxon>
        <taxon>Hyphomicrobiales</taxon>
        <taxon>Rhizobiaceae</taxon>
        <taxon>Ciceribacter</taxon>
    </lineage>
</organism>
<dbReference type="Gene3D" id="2.40.440.10">
    <property type="entry name" value="L,D-transpeptidase catalytic domain-like"/>
    <property type="match status" value="1"/>
</dbReference>
<dbReference type="GO" id="GO:0071972">
    <property type="term" value="F:peptidoglycan L,D-transpeptidase activity"/>
    <property type="evidence" value="ECO:0007669"/>
    <property type="project" value="TreeGrafter"/>
</dbReference>
<evidence type="ECO:0000256" key="4">
    <source>
        <dbReference type="ARBA" id="ARBA00022679"/>
    </source>
</evidence>
<dbReference type="PANTHER" id="PTHR30582">
    <property type="entry name" value="L,D-TRANSPEPTIDASE"/>
    <property type="match status" value="1"/>
</dbReference>
<feature type="chain" id="PRO_5017035792" description="L,D-TPase catalytic domain-containing protein" evidence="10">
    <location>
        <begin position="31"/>
        <end position="235"/>
    </location>
</feature>
<dbReference type="GO" id="GO:0016757">
    <property type="term" value="F:glycosyltransferase activity"/>
    <property type="evidence" value="ECO:0007669"/>
    <property type="project" value="UniProtKB-KW"/>
</dbReference>
<keyword evidence="4" id="KW-0808">Transferase</keyword>
<dbReference type="PANTHER" id="PTHR30582:SF24">
    <property type="entry name" value="L,D-TRANSPEPTIDASE ERFK_SRFK-RELATED"/>
    <property type="match status" value="1"/>
</dbReference>
<dbReference type="PROSITE" id="PS51257">
    <property type="entry name" value="PROKAR_LIPOPROTEIN"/>
    <property type="match status" value="1"/>
</dbReference>